<evidence type="ECO:0000256" key="1">
    <source>
        <dbReference type="SAM" id="MobiDB-lite"/>
    </source>
</evidence>
<dbReference type="Proteomes" id="UP000606786">
    <property type="component" value="Unassembled WGS sequence"/>
</dbReference>
<dbReference type="OrthoDB" id="8059220at2759"/>
<keyword evidence="2" id="KW-0732">Signal</keyword>
<dbReference type="AlphaFoldDB" id="A0A811V590"/>
<comment type="caution">
    <text evidence="3">The sequence shown here is derived from an EMBL/GenBank/DDBJ whole genome shotgun (WGS) entry which is preliminary data.</text>
</comment>
<evidence type="ECO:0000256" key="2">
    <source>
        <dbReference type="SAM" id="SignalP"/>
    </source>
</evidence>
<evidence type="ECO:0000313" key="3">
    <source>
        <dbReference type="EMBL" id="CAD7006001.1"/>
    </source>
</evidence>
<feature type="signal peptide" evidence="2">
    <location>
        <begin position="1"/>
        <end position="28"/>
    </location>
</feature>
<sequence>MHLLQVTTVGCIFLVFVLVSWLPQLGSSANIEGQADPSVRSTHVGLNELRARKRQNYRQVDYDYDEEENEEEEAEEELEAAINDTKSGGTEAEEGENNENDEEEEEEDEYDEDEGRALKRKYLIEKFMRIKL</sequence>
<gene>
    <name evidence="3" type="ORF">CCAP1982_LOCUS14336</name>
</gene>
<feature type="chain" id="PRO_5032518259" evidence="2">
    <location>
        <begin position="29"/>
        <end position="132"/>
    </location>
</feature>
<keyword evidence="4" id="KW-1185">Reference proteome</keyword>
<proteinExistence type="predicted"/>
<dbReference type="EMBL" id="CAJHJT010000034">
    <property type="protein sequence ID" value="CAD7006001.1"/>
    <property type="molecule type" value="Genomic_DNA"/>
</dbReference>
<organism evidence="3 4">
    <name type="scientific">Ceratitis capitata</name>
    <name type="common">Mediterranean fruit fly</name>
    <name type="synonym">Tephritis capitata</name>
    <dbReference type="NCBI Taxonomy" id="7213"/>
    <lineage>
        <taxon>Eukaryota</taxon>
        <taxon>Metazoa</taxon>
        <taxon>Ecdysozoa</taxon>
        <taxon>Arthropoda</taxon>
        <taxon>Hexapoda</taxon>
        <taxon>Insecta</taxon>
        <taxon>Pterygota</taxon>
        <taxon>Neoptera</taxon>
        <taxon>Endopterygota</taxon>
        <taxon>Diptera</taxon>
        <taxon>Brachycera</taxon>
        <taxon>Muscomorpha</taxon>
        <taxon>Tephritoidea</taxon>
        <taxon>Tephritidae</taxon>
        <taxon>Ceratitis</taxon>
        <taxon>Ceratitis</taxon>
    </lineage>
</organism>
<feature type="compositionally biased region" description="Acidic residues" evidence="1">
    <location>
        <begin position="62"/>
        <end position="79"/>
    </location>
</feature>
<name>A0A811V590_CERCA</name>
<evidence type="ECO:0000313" key="4">
    <source>
        <dbReference type="Proteomes" id="UP000606786"/>
    </source>
</evidence>
<reference evidence="3" key="1">
    <citation type="submission" date="2020-11" db="EMBL/GenBank/DDBJ databases">
        <authorList>
            <person name="Whitehead M."/>
        </authorList>
    </citation>
    <scope>NUCLEOTIDE SEQUENCE</scope>
    <source>
        <strain evidence="3">EGII</strain>
    </source>
</reference>
<protein>
    <submittedName>
        <fullName evidence="3">(Mediterranean fruit fly) hypothetical protein</fullName>
    </submittedName>
</protein>
<feature type="region of interest" description="Disordered" evidence="1">
    <location>
        <begin position="57"/>
        <end position="117"/>
    </location>
</feature>
<dbReference type="KEGG" id="ccat:101460402"/>
<accession>A0A811V590</accession>
<feature type="compositionally biased region" description="Acidic residues" evidence="1">
    <location>
        <begin position="91"/>
        <end position="114"/>
    </location>
</feature>